<evidence type="ECO:0000313" key="4">
    <source>
        <dbReference type="EMBL" id="PMD35530.1"/>
    </source>
</evidence>
<evidence type="ECO:0000259" key="3">
    <source>
        <dbReference type="PROSITE" id="PS51212"/>
    </source>
</evidence>
<feature type="chain" id="PRO_5014448478" evidence="2">
    <location>
        <begin position="19"/>
        <end position="395"/>
    </location>
</feature>
<dbReference type="STRING" id="1149755.A0A2J6RAJ4"/>
<keyword evidence="2" id="KW-0732">Signal</keyword>
<reference evidence="4 5" key="1">
    <citation type="submission" date="2016-04" db="EMBL/GenBank/DDBJ databases">
        <title>A degradative enzymes factory behind the ericoid mycorrhizal symbiosis.</title>
        <authorList>
            <consortium name="DOE Joint Genome Institute"/>
            <person name="Martino E."/>
            <person name="Morin E."/>
            <person name="Grelet G."/>
            <person name="Kuo A."/>
            <person name="Kohler A."/>
            <person name="Daghino S."/>
            <person name="Barry K."/>
            <person name="Choi C."/>
            <person name="Cichocki N."/>
            <person name="Clum A."/>
            <person name="Copeland A."/>
            <person name="Hainaut M."/>
            <person name="Haridas S."/>
            <person name="Labutti K."/>
            <person name="Lindquist E."/>
            <person name="Lipzen A."/>
            <person name="Khouja H.-R."/>
            <person name="Murat C."/>
            <person name="Ohm R."/>
            <person name="Olson A."/>
            <person name="Spatafora J."/>
            <person name="Veneault-Fourrey C."/>
            <person name="Henrissat B."/>
            <person name="Grigoriev I."/>
            <person name="Martin F."/>
            <person name="Perotto S."/>
        </authorList>
    </citation>
    <scope>NUCLEOTIDE SEQUENCE [LARGE SCALE GENOMIC DNA]</scope>
    <source>
        <strain evidence="4 5">F</strain>
    </source>
</reference>
<evidence type="ECO:0000256" key="2">
    <source>
        <dbReference type="SAM" id="SignalP"/>
    </source>
</evidence>
<dbReference type="PANTHER" id="PTHR45964">
    <property type="entry name" value="WSCD FAMILY MEMBER CG9164"/>
    <property type="match status" value="1"/>
</dbReference>
<dbReference type="Proteomes" id="UP000235786">
    <property type="component" value="Unassembled WGS sequence"/>
</dbReference>
<feature type="domain" description="WSC" evidence="3">
    <location>
        <begin position="24"/>
        <end position="116"/>
    </location>
</feature>
<dbReference type="EMBL" id="KZ613952">
    <property type="protein sequence ID" value="PMD35530.1"/>
    <property type="molecule type" value="Genomic_DNA"/>
</dbReference>
<gene>
    <name evidence="4" type="ORF">L207DRAFT_516480</name>
</gene>
<protein>
    <submittedName>
        <fullName evidence="4">WSC-domain-containing protein</fullName>
    </submittedName>
</protein>
<evidence type="ECO:0000313" key="5">
    <source>
        <dbReference type="Proteomes" id="UP000235786"/>
    </source>
</evidence>
<dbReference type="InterPro" id="IPR002889">
    <property type="entry name" value="WSC_carb-bd"/>
</dbReference>
<dbReference type="PANTHER" id="PTHR45964:SF5">
    <property type="entry name" value="WSCD FAMILY MEMBER CG9164"/>
    <property type="match status" value="1"/>
</dbReference>
<feature type="signal peptide" evidence="2">
    <location>
        <begin position="1"/>
        <end position="18"/>
    </location>
</feature>
<sequence length="395" mass="41914">MMLFYILLFVLTGKLSKAATNAIPYEYVGCWAEPSNARALATVSYASDSMTLEYCAGYCGGVYEYWGVEYGRECYCGNILSPGTVEVPEPECNFPCAANSSETCGGSDRLSMYQATSPLPPPITPSIVPTLGPYSFSNCQTEGTFLRALTNSATATNNMTNELCANFCTGYTMFGTEYGRECYCGDVLSYGSIRALLSDCSFPCGGATQESCGAALRLNLYTLRSTSTSRSTSTLVSLLRPSSSVHASSSQKHAVSTSTSASVSLLRPSSSVHSSSSCNHAVSTSTSIRRSTTTLLASSHRVTSTTRTSTFSAPVHTASWSHVGCFGDTHHHDMKLLFKSHKMNPALCISAASVRKTAVPATTYHYIGLQHGRDCFAATAAPAPNPTSCTGNGVP</sequence>
<dbReference type="PROSITE" id="PS51212">
    <property type="entry name" value="WSC"/>
    <property type="match status" value="2"/>
</dbReference>
<organism evidence="4 5">
    <name type="scientific">Hyaloscypha variabilis (strain UAMH 11265 / GT02V1 / F)</name>
    <name type="common">Meliniomyces variabilis</name>
    <dbReference type="NCBI Taxonomy" id="1149755"/>
    <lineage>
        <taxon>Eukaryota</taxon>
        <taxon>Fungi</taxon>
        <taxon>Dikarya</taxon>
        <taxon>Ascomycota</taxon>
        <taxon>Pezizomycotina</taxon>
        <taxon>Leotiomycetes</taxon>
        <taxon>Helotiales</taxon>
        <taxon>Hyaloscyphaceae</taxon>
        <taxon>Hyaloscypha</taxon>
        <taxon>Hyaloscypha variabilis</taxon>
    </lineage>
</organism>
<name>A0A2J6RAJ4_HYAVF</name>
<dbReference type="OrthoDB" id="5985073at2759"/>
<accession>A0A2J6RAJ4</accession>
<evidence type="ECO:0000256" key="1">
    <source>
        <dbReference type="ARBA" id="ARBA00022737"/>
    </source>
</evidence>
<dbReference type="AlphaFoldDB" id="A0A2J6RAJ4"/>
<dbReference type="SMART" id="SM00321">
    <property type="entry name" value="WSC"/>
    <property type="match status" value="2"/>
</dbReference>
<keyword evidence="5" id="KW-1185">Reference proteome</keyword>
<dbReference type="Pfam" id="PF01822">
    <property type="entry name" value="WSC"/>
    <property type="match status" value="2"/>
</dbReference>
<dbReference type="InterPro" id="IPR051589">
    <property type="entry name" value="Sialate-O-sulfotransferase"/>
</dbReference>
<keyword evidence="1" id="KW-0677">Repeat</keyword>
<proteinExistence type="predicted"/>
<feature type="domain" description="WSC" evidence="3">
    <location>
        <begin position="133"/>
        <end position="224"/>
    </location>
</feature>